<dbReference type="InterPro" id="IPR016161">
    <property type="entry name" value="Ald_DH/histidinol_DH"/>
</dbReference>
<dbReference type="EMBL" id="FNRI01000001">
    <property type="protein sequence ID" value="SEA01667.1"/>
    <property type="molecule type" value="Genomic_DNA"/>
</dbReference>
<reference evidence="2 3" key="1">
    <citation type="submission" date="2016-10" db="EMBL/GenBank/DDBJ databases">
        <authorList>
            <person name="de Groot N.N."/>
        </authorList>
    </citation>
    <scope>NUCLEOTIDE SEQUENCE [LARGE SCALE GENOMIC DNA]</scope>
    <source>
        <strain evidence="2 3">DSM 25383</strain>
    </source>
</reference>
<evidence type="ECO:0000313" key="3">
    <source>
        <dbReference type="Proteomes" id="UP000183253"/>
    </source>
</evidence>
<sequence length="330" mass="36104">MFVKNAIDLFSELGVRLRGFGDDSATRGVVNAACRANGWFTPAEVRRAVGAIARDMLSREKLEAWLANYPAVPVATPRRVLVVMAGNIPLVGFFDLLCTVVSGHWCLIKPSTKDTVLMEYIVGLLRDIDDSAPVEFYDGASSVDAVIATGSDNANRYFRARYAGIPSLLRGSRQSAAVLSGNETPEQLTGLADDIWAYSGLGCRSVSLLFLPEGYEPMLQMPAVNGKYKNNYRQERAVLAMQGHPFLDLGAAVAVEQRNFPTALSRISYTHYKTLDEVAGWLAMHDEELQCVVTECLPHSRRASFGGAQSPALTDYPDDRDVIAWLAGLH</sequence>
<organism evidence="2 3">
    <name type="scientific">Alistipes timonensis JC136</name>
    <dbReference type="NCBI Taxonomy" id="1033731"/>
    <lineage>
        <taxon>Bacteria</taxon>
        <taxon>Pseudomonadati</taxon>
        <taxon>Bacteroidota</taxon>
        <taxon>Bacteroidia</taxon>
        <taxon>Bacteroidales</taxon>
        <taxon>Rikenellaceae</taxon>
        <taxon>Alistipes</taxon>
    </lineage>
</organism>
<keyword evidence="3" id="KW-1185">Reference proteome</keyword>
<dbReference type="GO" id="GO:0008218">
    <property type="term" value="P:bioluminescence"/>
    <property type="evidence" value="ECO:0007669"/>
    <property type="project" value="InterPro"/>
</dbReference>
<accession>A0A1H3XQ64</accession>
<evidence type="ECO:0000256" key="1">
    <source>
        <dbReference type="ARBA" id="ARBA00022857"/>
    </source>
</evidence>
<dbReference type="Proteomes" id="UP000183253">
    <property type="component" value="Unassembled WGS sequence"/>
</dbReference>
<proteinExistence type="predicted"/>
<dbReference type="InterPro" id="IPR008670">
    <property type="entry name" value="CoA_reduct_LuxC"/>
</dbReference>
<dbReference type="Pfam" id="PF05893">
    <property type="entry name" value="LuxC"/>
    <property type="match status" value="1"/>
</dbReference>
<dbReference type="SUPFAM" id="SSF53720">
    <property type="entry name" value="ALDH-like"/>
    <property type="match status" value="1"/>
</dbReference>
<name>A0A1H3XQ64_9BACT</name>
<keyword evidence="1" id="KW-0521">NADP</keyword>
<gene>
    <name evidence="2" type="ORF">SAMN05444145_101296</name>
</gene>
<evidence type="ECO:0000313" key="2">
    <source>
        <dbReference type="EMBL" id="SEA01667.1"/>
    </source>
</evidence>
<protein>
    <submittedName>
        <fullName evidence="2">Acyl-CoA reductase (LuxC)</fullName>
    </submittedName>
</protein>
<dbReference type="AlphaFoldDB" id="A0A1H3XQ64"/>
<dbReference type="GO" id="GO:0003995">
    <property type="term" value="F:acyl-CoA dehydrogenase activity"/>
    <property type="evidence" value="ECO:0007669"/>
    <property type="project" value="InterPro"/>
</dbReference>
<dbReference type="STRING" id="1033731.SAMN05444145_101296"/>